<dbReference type="SUPFAM" id="SSF46785">
    <property type="entry name" value="Winged helix' DNA-binding domain"/>
    <property type="match status" value="1"/>
</dbReference>
<gene>
    <name evidence="2" type="ORF">C3K47_12995</name>
</gene>
<evidence type="ECO:0000313" key="3">
    <source>
        <dbReference type="Proteomes" id="UP000236893"/>
    </source>
</evidence>
<proteinExistence type="predicted"/>
<reference evidence="2 3" key="1">
    <citation type="submission" date="2018-01" db="EMBL/GenBank/DDBJ databases">
        <authorList>
            <person name="Gaut B.S."/>
            <person name="Morton B.R."/>
            <person name="Clegg M.T."/>
            <person name="Duvall M.R."/>
        </authorList>
    </citation>
    <scope>NUCLEOTIDE SEQUENCE [LARGE SCALE GENOMIC DNA]</scope>
    <source>
        <strain evidence="2 3">HR-AV</strain>
    </source>
</reference>
<protein>
    <submittedName>
        <fullName evidence="2">MarR family transcriptional regulator</fullName>
    </submittedName>
</protein>
<organism evidence="2 3">
    <name type="scientific">Solitalea longa</name>
    <dbReference type="NCBI Taxonomy" id="2079460"/>
    <lineage>
        <taxon>Bacteria</taxon>
        <taxon>Pseudomonadati</taxon>
        <taxon>Bacteroidota</taxon>
        <taxon>Sphingobacteriia</taxon>
        <taxon>Sphingobacteriales</taxon>
        <taxon>Sphingobacteriaceae</taxon>
        <taxon>Solitalea</taxon>
    </lineage>
</organism>
<dbReference type="AlphaFoldDB" id="A0A2S5A1C4"/>
<dbReference type="OrthoDB" id="763883at2"/>
<dbReference type="EMBL" id="PQVF01000008">
    <property type="protein sequence ID" value="POY36109.1"/>
    <property type="molecule type" value="Genomic_DNA"/>
</dbReference>
<dbReference type="Gene3D" id="1.10.10.10">
    <property type="entry name" value="Winged helix-like DNA-binding domain superfamily/Winged helix DNA-binding domain"/>
    <property type="match status" value="1"/>
</dbReference>
<dbReference type="SMART" id="SM00347">
    <property type="entry name" value="HTH_MARR"/>
    <property type="match status" value="1"/>
</dbReference>
<sequence>MQIEKEIVQDRFENNYQKSIVNIVFTQSWVMSNMRQILEPYDITPQQFNVLRILRGQFPRPATLNLVKERIIDKMSDVSRIVDRLVKKDLIERKTCKSDRRAVDLLITTKGLDLLNIITTEKIQEFVNENLTEEELQTLNFLLDKFRG</sequence>
<dbReference type="Proteomes" id="UP000236893">
    <property type="component" value="Unassembled WGS sequence"/>
</dbReference>
<comment type="caution">
    <text evidence="2">The sequence shown here is derived from an EMBL/GenBank/DDBJ whole genome shotgun (WGS) entry which is preliminary data.</text>
</comment>
<dbReference type="PROSITE" id="PS50995">
    <property type="entry name" value="HTH_MARR_2"/>
    <property type="match status" value="1"/>
</dbReference>
<dbReference type="InterPro" id="IPR000835">
    <property type="entry name" value="HTH_MarR-typ"/>
</dbReference>
<keyword evidence="3" id="KW-1185">Reference proteome</keyword>
<dbReference type="PANTHER" id="PTHR33164">
    <property type="entry name" value="TRANSCRIPTIONAL REGULATOR, MARR FAMILY"/>
    <property type="match status" value="1"/>
</dbReference>
<dbReference type="GO" id="GO:0006950">
    <property type="term" value="P:response to stress"/>
    <property type="evidence" value="ECO:0007669"/>
    <property type="project" value="TreeGrafter"/>
</dbReference>
<accession>A0A2S5A1C4</accession>
<dbReference type="InterPro" id="IPR036388">
    <property type="entry name" value="WH-like_DNA-bd_sf"/>
</dbReference>
<dbReference type="InterPro" id="IPR039422">
    <property type="entry name" value="MarR/SlyA-like"/>
</dbReference>
<dbReference type="PRINTS" id="PR00598">
    <property type="entry name" value="HTHMARR"/>
</dbReference>
<evidence type="ECO:0000259" key="1">
    <source>
        <dbReference type="PROSITE" id="PS50995"/>
    </source>
</evidence>
<dbReference type="Pfam" id="PF01047">
    <property type="entry name" value="MarR"/>
    <property type="match status" value="1"/>
</dbReference>
<evidence type="ECO:0000313" key="2">
    <source>
        <dbReference type="EMBL" id="POY36109.1"/>
    </source>
</evidence>
<dbReference type="RefSeq" id="WP_103789573.1">
    <property type="nucleotide sequence ID" value="NZ_PQVF01000008.1"/>
</dbReference>
<dbReference type="InterPro" id="IPR036390">
    <property type="entry name" value="WH_DNA-bd_sf"/>
</dbReference>
<dbReference type="PANTHER" id="PTHR33164:SF101">
    <property type="entry name" value="TRANSCRIPTIONAL REPRESSOR MPRA"/>
    <property type="match status" value="1"/>
</dbReference>
<name>A0A2S5A1C4_9SPHI</name>
<feature type="domain" description="HTH marR-type" evidence="1">
    <location>
        <begin position="1"/>
        <end position="148"/>
    </location>
</feature>
<dbReference type="GO" id="GO:0003700">
    <property type="term" value="F:DNA-binding transcription factor activity"/>
    <property type="evidence" value="ECO:0007669"/>
    <property type="project" value="InterPro"/>
</dbReference>